<comment type="caution">
    <text evidence="1">The sequence shown here is derived from an EMBL/GenBank/DDBJ whole genome shotgun (WGS) entry which is preliminary data.</text>
</comment>
<proteinExistence type="predicted"/>
<protein>
    <submittedName>
        <fullName evidence="1">Uncharacterized protein</fullName>
    </submittedName>
</protein>
<sequence>MSWHVDEKRRRLGLGLQPHTTGTRQEITTLKPKHQQAHPNIKQNEDSLVFRLNLYAPLLRHQKISRFFSDS</sequence>
<dbReference type="EMBL" id="CM042044">
    <property type="protein sequence ID" value="KAI3687497.1"/>
    <property type="molecule type" value="Genomic_DNA"/>
</dbReference>
<evidence type="ECO:0000313" key="1">
    <source>
        <dbReference type="EMBL" id="KAI3687497.1"/>
    </source>
</evidence>
<name>A0ACB8YPS0_9ASTR</name>
<dbReference type="Proteomes" id="UP001056120">
    <property type="component" value="Linkage Group LG27"/>
</dbReference>
<evidence type="ECO:0000313" key="2">
    <source>
        <dbReference type="Proteomes" id="UP001056120"/>
    </source>
</evidence>
<keyword evidence="2" id="KW-1185">Reference proteome</keyword>
<gene>
    <name evidence="1" type="ORF">L1987_81194</name>
</gene>
<reference evidence="2" key="1">
    <citation type="journal article" date="2022" name="Mol. Ecol. Resour.">
        <title>The genomes of chicory, endive, great burdock and yacon provide insights into Asteraceae palaeo-polyploidization history and plant inulin production.</title>
        <authorList>
            <person name="Fan W."/>
            <person name="Wang S."/>
            <person name="Wang H."/>
            <person name="Wang A."/>
            <person name="Jiang F."/>
            <person name="Liu H."/>
            <person name="Zhao H."/>
            <person name="Xu D."/>
            <person name="Zhang Y."/>
        </authorList>
    </citation>
    <scope>NUCLEOTIDE SEQUENCE [LARGE SCALE GENOMIC DNA]</scope>
    <source>
        <strain evidence="2">cv. Yunnan</strain>
    </source>
</reference>
<organism evidence="1 2">
    <name type="scientific">Smallanthus sonchifolius</name>
    <dbReference type="NCBI Taxonomy" id="185202"/>
    <lineage>
        <taxon>Eukaryota</taxon>
        <taxon>Viridiplantae</taxon>
        <taxon>Streptophyta</taxon>
        <taxon>Embryophyta</taxon>
        <taxon>Tracheophyta</taxon>
        <taxon>Spermatophyta</taxon>
        <taxon>Magnoliopsida</taxon>
        <taxon>eudicotyledons</taxon>
        <taxon>Gunneridae</taxon>
        <taxon>Pentapetalae</taxon>
        <taxon>asterids</taxon>
        <taxon>campanulids</taxon>
        <taxon>Asterales</taxon>
        <taxon>Asteraceae</taxon>
        <taxon>Asteroideae</taxon>
        <taxon>Heliantheae alliance</taxon>
        <taxon>Millerieae</taxon>
        <taxon>Smallanthus</taxon>
    </lineage>
</organism>
<accession>A0ACB8YPS0</accession>
<reference evidence="1 2" key="2">
    <citation type="journal article" date="2022" name="Mol. Ecol. Resour.">
        <title>The genomes of chicory, endive, great burdock and yacon provide insights into Asteraceae paleo-polyploidization history and plant inulin production.</title>
        <authorList>
            <person name="Fan W."/>
            <person name="Wang S."/>
            <person name="Wang H."/>
            <person name="Wang A."/>
            <person name="Jiang F."/>
            <person name="Liu H."/>
            <person name="Zhao H."/>
            <person name="Xu D."/>
            <person name="Zhang Y."/>
        </authorList>
    </citation>
    <scope>NUCLEOTIDE SEQUENCE [LARGE SCALE GENOMIC DNA]</scope>
    <source>
        <strain evidence="2">cv. Yunnan</strain>
        <tissue evidence="1">Leaves</tissue>
    </source>
</reference>